<feature type="transmembrane region" description="Helical" evidence="14">
    <location>
        <begin position="123"/>
        <end position="144"/>
    </location>
</feature>
<organism evidence="15 16">
    <name type="scientific">Ruixingdingia sedimenti</name>
    <dbReference type="NCBI Taxonomy" id="3073604"/>
    <lineage>
        <taxon>Bacteria</taxon>
        <taxon>Pseudomonadati</taxon>
        <taxon>Pseudomonadota</taxon>
        <taxon>Alphaproteobacteria</taxon>
        <taxon>Rhodobacterales</taxon>
        <taxon>Paracoccaceae</taxon>
        <taxon>Ruixingdingia</taxon>
    </lineage>
</organism>
<evidence type="ECO:0000256" key="9">
    <source>
        <dbReference type="ARBA" id="ARBA00023136"/>
    </source>
</evidence>
<comment type="catalytic activity">
    <reaction evidence="13 14">
        <text>heme b + (2E,6E)-farnesyl diphosphate + H2O = Fe(II)-heme o + diphosphate</text>
        <dbReference type="Rhea" id="RHEA:28070"/>
        <dbReference type="ChEBI" id="CHEBI:15377"/>
        <dbReference type="ChEBI" id="CHEBI:33019"/>
        <dbReference type="ChEBI" id="CHEBI:60344"/>
        <dbReference type="ChEBI" id="CHEBI:60530"/>
        <dbReference type="ChEBI" id="CHEBI:175763"/>
        <dbReference type="EC" id="2.5.1.141"/>
    </reaction>
</comment>
<dbReference type="CDD" id="cd13957">
    <property type="entry name" value="PT_UbiA_Cox10"/>
    <property type="match status" value="1"/>
</dbReference>
<comment type="subunit">
    <text evidence="14">Interacts with CtaA.</text>
</comment>
<sequence length="315" mass="33545">MTDVRTHQIDSPALSPEAGFGDYVALLKPRVMSLVVFTALVGLLVAPVPVHPFVGLTSVLFIALGAGASGALNMWYDADIDRVMRRTRGRPVPAGKVAPQEALAVGLGLSGIAVVMLGLAANWFAAGFLAFTIFFYAVVYTIWLKRATPQNIVIGGAAGAFPPMIGWACATGGISVESVAMFLLIFMWTPPHFWALALFMKGDYENAGVPMLTVTHGRRATRAHILVYSVLLAPVSVGAALTGIGGPVALAAAVVLNVLFVVGALRIWRRDEVQAAADAYAVEKRFFRFSLAYLFLCFVSFLAEAALKSWGLGGW</sequence>
<evidence type="ECO:0000313" key="15">
    <source>
        <dbReference type="EMBL" id="MDR5654121.1"/>
    </source>
</evidence>
<feature type="transmembrane region" description="Helical" evidence="14">
    <location>
        <begin position="248"/>
        <end position="268"/>
    </location>
</feature>
<dbReference type="InterPro" id="IPR044878">
    <property type="entry name" value="UbiA_sf"/>
</dbReference>
<comment type="subcellular location">
    <subcellularLocation>
        <location evidence="1 14">Cell membrane</location>
        <topology evidence="1 14">Multi-pass membrane protein</topology>
    </subcellularLocation>
</comment>
<evidence type="ECO:0000256" key="4">
    <source>
        <dbReference type="ARBA" id="ARBA00022475"/>
    </source>
</evidence>
<keyword evidence="7 14" id="KW-1133">Transmembrane helix</keyword>
<dbReference type="NCBIfam" id="NF003349">
    <property type="entry name" value="PRK04375.1-2"/>
    <property type="match status" value="1"/>
</dbReference>
<comment type="miscellaneous">
    <text evidence="14">Carbon 2 of the heme B porphyrin ring is defined according to the Fischer nomenclature.</text>
</comment>
<dbReference type="Pfam" id="PF01040">
    <property type="entry name" value="UbiA"/>
    <property type="match status" value="1"/>
</dbReference>
<comment type="similarity">
    <text evidence="14">Belongs to the UbiA prenyltransferase family. Protoheme IX farnesyltransferase subfamily.</text>
</comment>
<evidence type="ECO:0000256" key="13">
    <source>
        <dbReference type="ARBA" id="ARBA00047690"/>
    </source>
</evidence>
<evidence type="ECO:0000256" key="5">
    <source>
        <dbReference type="ARBA" id="ARBA00022679"/>
    </source>
</evidence>
<feature type="transmembrane region" description="Helical" evidence="14">
    <location>
        <begin position="97"/>
        <end position="117"/>
    </location>
</feature>
<proteinExistence type="inferred from homology"/>
<dbReference type="InterPro" id="IPR030470">
    <property type="entry name" value="UbiA_prenylTrfase_CS"/>
</dbReference>
<feature type="transmembrane region" description="Helical" evidence="14">
    <location>
        <begin position="180"/>
        <end position="200"/>
    </location>
</feature>
<comment type="pathway">
    <text evidence="2 14">Porphyrin-containing compound metabolism; heme O biosynthesis; heme O from protoheme: step 1/1.</text>
</comment>
<dbReference type="HAMAP" id="MF_00154">
    <property type="entry name" value="CyoE_CtaB"/>
    <property type="match status" value="1"/>
</dbReference>
<dbReference type="Proteomes" id="UP001247754">
    <property type="component" value="Unassembled WGS sequence"/>
</dbReference>
<name>A0ABU1FB56_9RHOB</name>
<evidence type="ECO:0000256" key="14">
    <source>
        <dbReference type="HAMAP-Rule" id="MF_00154"/>
    </source>
</evidence>
<keyword evidence="5 14" id="KW-0808">Transferase</keyword>
<accession>A0ABU1FB56</accession>
<dbReference type="EC" id="2.5.1.141" evidence="3 14"/>
<keyword evidence="4 14" id="KW-1003">Cell membrane</keyword>
<evidence type="ECO:0000256" key="3">
    <source>
        <dbReference type="ARBA" id="ARBA00012292"/>
    </source>
</evidence>
<feature type="transmembrane region" description="Helical" evidence="14">
    <location>
        <begin position="289"/>
        <end position="307"/>
    </location>
</feature>
<comment type="function">
    <text evidence="14">Converts heme B (protoheme IX) to heme O by substitution of the vinyl group on carbon 2 of heme B porphyrin ring with a hydroxyethyl farnesyl side group.</text>
</comment>
<evidence type="ECO:0000256" key="7">
    <source>
        <dbReference type="ARBA" id="ARBA00022989"/>
    </source>
</evidence>
<dbReference type="PROSITE" id="PS00943">
    <property type="entry name" value="UBIA"/>
    <property type="match status" value="1"/>
</dbReference>
<keyword evidence="8 14" id="KW-0350">Heme biosynthesis</keyword>
<keyword evidence="9 14" id="KW-0472">Membrane</keyword>
<reference evidence="15 16" key="1">
    <citation type="submission" date="2023-09" db="EMBL/GenBank/DDBJ databases">
        <title>Xinfangfangia sedmenti sp. nov., isolated the sedment.</title>
        <authorList>
            <person name="Xu L."/>
        </authorList>
    </citation>
    <scope>NUCLEOTIDE SEQUENCE [LARGE SCALE GENOMIC DNA]</scope>
    <source>
        <strain evidence="15 16">LG-4</strain>
    </source>
</reference>
<evidence type="ECO:0000256" key="12">
    <source>
        <dbReference type="ARBA" id="ARBA00042475"/>
    </source>
</evidence>
<dbReference type="GO" id="GO:0008495">
    <property type="term" value="F:protoheme IX farnesyltransferase activity"/>
    <property type="evidence" value="ECO:0007669"/>
    <property type="project" value="UniProtKB-EC"/>
</dbReference>
<feature type="transmembrane region" description="Helical" evidence="14">
    <location>
        <begin position="221"/>
        <end position="242"/>
    </location>
</feature>
<evidence type="ECO:0000256" key="2">
    <source>
        <dbReference type="ARBA" id="ARBA00004919"/>
    </source>
</evidence>
<protein>
    <recommendedName>
        <fullName evidence="11 14">Protoheme IX farnesyltransferase</fullName>
        <ecNumber evidence="3 14">2.5.1.141</ecNumber>
    </recommendedName>
    <alternativeName>
        <fullName evidence="12 14">Heme B farnesyltransferase</fullName>
    </alternativeName>
    <alternativeName>
        <fullName evidence="10 14">Heme O synthase</fullName>
    </alternativeName>
</protein>
<dbReference type="NCBIfam" id="TIGR01473">
    <property type="entry name" value="cyoE_ctaB"/>
    <property type="match status" value="1"/>
</dbReference>
<evidence type="ECO:0000256" key="6">
    <source>
        <dbReference type="ARBA" id="ARBA00022692"/>
    </source>
</evidence>
<feature type="transmembrane region" description="Helical" evidence="14">
    <location>
        <begin position="31"/>
        <end position="50"/>
    </location>
</feature>
<keyword evidence="6 14" id="KW-0812">Transmembrane</keyword>
<comment type="caution">
    <text evidence="15">The sequence shown here is derived from an EMBL/GenBank/DDBJ whole genome shotgun (WGS) entry which is preliminary data.</text>
</comment>
<feature type="transmembrane region" description="Helical" evidence="14">
    <location>
        <begin position="56"/>
        <end position="76"/>
    </location>
</feature>
<evidence type="ECO:0000256" key="8">
    <source>
        <dbReference type="ARBA" id="ARBA00023133"/>
    </source>
</evidence>
<dbReference type="EMBL" id="JAVKPH010000021">
    <property type="protein sequence ID" value="MDR5654121.1"/>
    <property type="molecule type" value="Genomic_DNA"/>
</dbReference>
<evidence type="ECO:0000256" key="11">
    <source>
        <dbReference type="ARBA" id="ARBA00040810"/>
    </source>
</evidence>
<evidence type="ECO:0000313" key="16">
    <source>
        <dbReference type="Proteomes" id="UP001247754"/>
    </source>
</evidence>
<dbReference type="RefSeq" id="WP_310458291.1">
    <property type="nucleotide sequence ID" value="NZ_JAVKPH010000021.1"/>
</dbReference>
<dbReference type="PANTHER" id="PTHR43448">
    <property type="entry name" value="PROTOHEME IX FARNESYLTRANSFERASE, MITOCHONDRIAL"/>
    <property type="match status" value="1"/>
</dbReference>
<feature type="transmembrane region" description="Helical" evidence="14">
    <location>
        <begin position="151"/>
        <end position="174"/>
    </location>
</feature>
<dbReference type="PANTHER" id="PTHR43448:SF7">
    <property type="entry name" value="4-HYDROXYBENZOATE SOLANESYLTRANSFERASE"/>
    <property type="match status" value="1"/>
</dbReference>
<evidence type="ECO:0000256" key="1">
    <source>
        <dbReference type="ARBA" id="ARBA00004651"/>
    </source>
</evidence>
<dbReference type="InterPro" id="IPR000537">
    <property type="entry name" value="UbiA_prenyltransferase"/>
</dbReference>
<evidence type="ECO:0000256" key="10">
    <source>
        <dbReference type="ARBA" id="ARBA00030253"/>
    </source>
</evidence>
<dbReference type="InterPro" id="IPR006369">
    <property type="entry name" value="Protohaem_IX_farnesylTrfase"/>
</dbReference>
<keyword evidence="16" id="KW-1185">Reference proteome</keyword>
<dbReference type="Gene3D" id="1.10.357.140">
    <property type="entry name" value="UbiA prenyltransferase"/>
    <property type="match status" value="1"/>
</dbReference>
<gene>
    <name evidence="15" type="primary">cyoE</name>
    <name evidence="14" type="synonym">ctaB</name>
    <name evidence="15" type="ORF">RGD00_16015</name>
</gene>